<dbReference type="NCBIfam" id="TIGR04056">
    <property type="entry name" value="OMP_RagA_SusC"/>
    <property type="match status" value="1"/>
</dbReference>
<evidence type="ECO:0000256" key="1">
    <source>
        <dbReference type="ARBA" id="ARBA00004571"/>
    </source>
</evidence>
<comment type="similarity">
    <text evidence="7">Belongs to the TonB-dependent receptor family.</text>
</comment>
<dbReference type="InterPro" id="IPR023997">
    <property type="entry name" value="TonB-dep_OMP_SusC/RagA_CS"/>
</dbReference>
<dbReference type="Pfam" id="PF13715">
    <property type="entry name" value="CarbopepD_reg_2"/>
    <property type="match status" value="1"/>
</dbReference>
<accession>A0A090VJG3</accession>
<organism evidence="10 11">
    <name type="scientific">Algibacter lectus</name>
    <dbReference type="NCBI Taxonomy" id="221126"/>
    <lineage>
        <taxon>Bacteria</taxon>
        <taxon>Pseudomonadati</taxon>
        <taxon>Bacteroidota</taxon>
        <taxon>Flavobacteriia</taxon>
        <taxon>Flavobacteriales</taxon>
        <taxon>Flavobacteriaceae</taxon>
        <taxon>Algibacter</taxon>
    </lineage>
</organism>
<dbReference type="InterPro" id="IPR037066">
    <property type="entry name" value="Plug_dom_sf"/>
</dbReference>
<proteinExistence type="inferred from homology"/>
<dbReference type="SUPFAM" id="SSF56935">
    <property type="entry name" value="Porins"/>
    <property type="match status" value="1"/>
</dbReference>
<evidence type="ECO:0000256" key="3">
    <source>
        <dbReference type="ARBA" id="ARBA00022452"/>
    </source>
</evidence>
<keyword evidence="8" id="KW-0732">Signal</keyword>
<feature type="chain" id="PRO_5001867088" evidence="8">
    <location>
        <begin position="22"/>
        <end position="948"/>
    </location>
</feature>
<dbReference type="NCBIfam" id="TIGR04057">
    <property type="entry name" value="SusC_RagA_signa"/>
    <property type="match status" value="1"/>
</dbReference>
<evidence type="ECO:0000256" key="2">
    <source>
        <dbReference type="ARBA" id="ARBA00022448"/>
    </source>
</evidence>
<dbReference type="InterPro" id="IPR023996">
    <property type="entry name" value="TonB-dep_OMP_SusC/RagA"/>
</dbReference>
<dbReference type="Gene3D" id="2.60.40.1120">
    <property type="entry name" value="Carboxypeptidase-like, regulatory domain"/>
    <property type="match status" value="1"/>
</dbReference>
<protein>
    <submittedName>
        <fullName evidence="10">TonB family protein</fullName>
    </submittedName>
</protein>
<evidence type="ECO:0000256" key="7">
    <source>
        <dbReference type="PROSITE-ProRule" id="PRU01360"/>
    </source>
</evidence>
<keyword evidence="5 7" id="KW-0472">Membrane</keyword>
<evidence type="ECO:0000256" key="6">
    <source>
        <dbReference type="ARBA" id="ARBA00023237"/>
    </source>
</evidence>
<sequence length="948" mass="103826">MKNMKKLIALVLLCYSFNPLAAQVVSGTVTDKTNQPLPGVNIIVEGANRGATTDFDGNYSLNAASTDVLQFSYVGFVTQSVTVGNKKVLNVVLEEDAQQLNEVVVIGYGTSTKKDLVSSVSQIKADAIENQPVARLDQALQGRASGVDVVSNNGTPGAGTTIRIRGNSSIEGNNNPLYVIDGFIVGSGFNLNTINSNDVKSIEILKDATALSIYGVRGAAGVILITTKDGKGMPAGKPRVSLNHYTSIQQTANVIDILGGQDYVDYINESGQFSPNLNNGFGGTDSTLPLTYANPGEIPTTDWLDLISQTGVVRNTDLSISGNSDNSNYYISVNHFDQEGIVRGSGLERVVFRTNVDVNVSDKLKTGVRLNLTNYKIENNKVDYAGIVSSVLPIRTVYDDDGNYTGENPISSSAQRNPEADIQLRTDHDIITKLITNGYVEYEILKNFKFRSSIGAELTYNKENNYVPGALPEQFNGGFARVNTNFQKSVLNENTFLYNFDLDKHAFKFLGGFTWQKMNNESVRTEAGGFANDASTFNNLEAGDPDQYFVDSGYSQRTLRSYLGRIEYGFDSKYLVTLVGRYDESSVFEAGNKGKFFPSIGAAWNVDEESFLSDSDVINKFKLRISYGLVGEQGVDPYNSLSFYNQTQTVFGETIVNGVQVGRLASDGLEWETTKQLDLGVELAFLNNKISLEVDYYNKRTENLLLSVPISGQTGVASTSQLQNLGAIENKGLEFSLNTTNIQNDNFSWKSTVSLSLNRSKILELNGQGYIDLQTTGNQGGTSARLIVGERLPVYVGLNYLGTYKTSDEIIADGREGLSFVGGPRFENLDDNPTWNNEDLQILGSPEADFYGGIRNSFTYKDLSLDVFFQGSYGNDIFNIRSQSSFYGRGDENLDSRVINRWIEGENETSDIPRAGASTSLFNPNSQVNIEDGSYLRLKTMSLAYNVP</sequence>
<evidence type="ECO:0000256" key="5">
    <source>
        <dbReference type="ARBA" id="ARBA00023136"/>
    </source>
</evidence>
<evidence type="ECO:0000256" key="4">
    <source>
        <dbReference type="ARBA" id="ARBA00022692"/>
    </source>
</evidence>
<dbReference type="InterPro" id="IPR008969">
    <property type="entry name" value="CarboxyPept-like_regulatory"/>
</dbReference>
<evidence type="ECO:0000313" key="11">
    <source>
        <dbReference type="Proteomes" id="UP000029644"/>
    </source>
</evidence>
<dbReference type="InterPro" id="IPR036942">
    <property type="entry name" value="Beta-barrel_TonB_sf"/>
</dbReference>
<keyword evidence="4 7" id="KW-0812">Transmembrane</keyword>
<dbReference type="Gene3D" id="2.170.130.10">
    <property type="entry name" value="TonB-dependent receptor, plug domain"/>
    <property type="match status" value="1"/>
</dbReference>
<dbReference type="EMBL" id="BBNQ01000016">
    <property type="protein sequence ID" value="GAL64198.1"/>
    <property type="molecule type" value="Genomic_DNA"/>
</dbReference>
<keyword evidence="3 7" id="KW-1134">Transmembrane beta strand</keyword>
<dbReference type="InterPro" id="IPR039426">
    <property type="entry name" value="TonB-dep_rcpt-like"/>
</dbReference>
<evidence type="ECO:0000259" key="9">
    <source>
        <dbReference type="Pfam" id="PF07715"/>
    </source>
</evidence>
<dbReference type="Gene3D" id="2.40.170.20">
    <property type="entry name" value="TonB-dependent receptor, beta-barrel domain"/>
    <property type="match status" value="1"/>
</dbReference>
<comment type="subcellular location">
    <subcellularLocation>
        <location evidence="1 7">Cell outer membrane</location>
        <topology evidence="1 7">Multi-pass membrane protein</topology>
    </subcellularLocation>
</comment>
<dbReference type="PROSITE" id="PS52016">
    <property type="entry name" value="TONB_DEPENDENT_REC_3"/>
    <property type="match status" value="1"/>
</dbReference>
<dbReference type="RefSeq" id="WP_042505970.1">
    <property type="nucleotide sequence ID" value="NZ_BBNQ01000016.1"/>
</dbReference>
<comment type="caution">
    <text evidence="10">The sequence shown here is derived from an EMBL/GenBank/DDBJ whole genome shotgun (WGS) entry which is preliminary data.</text>
</comment>
<feature type="domain" description="TonB-dependent receptor plug" evidence="9">
    <location>
        <begin position="113"/>
        <end position="222"/>
    </location>
</feature>
<evidence type="ECO:0000313" key="10">
    <source>
        <dbReference type="EMBL" id="GAL64198.1"/>
    </source>
</evidence>
<reference evidence="10 11" key="1">
    <citation type="journal article" date="2014" name="Genome Announc.">
        <title>Draft Genome Sequences of Marine Flavobacterium Algibacter lectus Strains SS8 and NR4.</title>
        <authorList>
            <person name="Takatani N."/>
            <person name="Nakanishi M."/>
            <person name="Meirelles P."/>
            <person name="Mino S."/>
            <person name="Suda W."/>
            <person name="Oshima K."/>
            <person name="Hattori M."/>
            <person name="Ohkuma M."/>
            <person name="Hosokawa M."/>
            <person name="Miyashita K."/>
            <person name="Thompson F.L."/>
            <person name="Niwa A."/>
            <person name="Sawabe T."/>
            <person name="Sawabe T."/>
        </authorList>
    </citation>
    <scope>NUCLEOTIDE SEQUENCE [LARGE SCALE GENOMIC DNA]</scope>
    <source>
        <strain evidence="10 11">JCM 19300</strain>
    </source>
</reference>
<dbReference type="FunFam" id="2.60.40.1120:FF:000003">
    <property type="entry name" value="Outer membrane protein Omp121"/>
    <property type="match status" value="1"/>
</dbReference>
<keyword evidence="2 7" id="KW-0813">Transport</keyword>
<dbReference type="SUPFAM" id="SSF49464">
    <property type="entry name" value="Carboxypeptidase regulatory domain-like"/>
    <property type="match status" value="1"/>
</dbReference>
<keyword evidence="6 7" id="KW-0998">Cell outer membrane</keyword>
<dbReference type="GO" id="GO:0009279">
    <property type="term" value="C:cell outer membrane"/>
    <property type="evidence" value="ECO:0007669"/>
    <property type="project" value="UniProtKB-SubCell"/>
</dbReference>
<dbReference type="Proteomes" id="UP000029644">
    <property type="component" value="Unassembled WGS sequence"/>
</dbReference>
<dbReference type="OrthoDB" id="9768177at2"/>
<feature type="signal peptide" evidence="8">
    <location>
        <begin position="1"/>
        <end position="21"/>
    </location>
</feature>
<name>A0A090VJG3_9FLAO</name>
<evidence type="ECO:0000256" key="8">
    <source>
        <dbReference type="SAM" id="SignalP"/>
    </source>
</evidence>
<gene>
    <name evidence="10" type="ORF">JCM19300_2351</name>
</gene>
<dbReference type="Pfam" id="PF07715">
    <property type="entry name" value="Plug"/>
    <property type="match status" value="1"/>
</dbReference>
<dbReference type="InterPro" id="IPR012910">
    <property type="entry name" value="Plug_dom"/>
</dbReference>
<dbReference type="AlphaFoldDB" id="A0A090VJG3"/>